<dbReference type="EMBL" id="JAUEDM010000004">
    <property type="protein sequence ID" value="KAK3318695.1"/>
    <property type="molecule type" value="Genomic_DNA"/>
</dbReference>
<comment type="caution">
    <text evidence="2">The sequence shown here is derived from an EMBL/GenBank/DDBJ whole genome shotgun (WGS) entry which is preliminary data.</text>
</comment>
<keyword evidence="3" id="KW-1185">Reference proteome</keyword>
<evidence type="ECO:0000313" key="2">
    <source>
        <dbReference type="EMBL" id="KAK3318695.1"/>
    </source>
</evidence>
<accession>A0AAE0M4F9</accession>
<dbReference type="AlphaFoldDB" id="A0AAE0M4F9"/>
<proteinExistence type="predicted"/>
<dbReference type="Proteomes" id="UP001283341">
    <property type="component" value="Unassembled WGS sequence"/>
</dbReference>
<protein>
    <submittedName>
        <fullName evidence="2">Uncharacterized protein</fullName>
    </submittedName>
</protein>
<organism evidence="2 3">
    <name type="scientific">Apodospora peruviana</name>
    <dbReference type="NCBI Taxonomy" id="516989"/>
    <lineage>
        <taxon>Eukaryota</taxon>
        <taxon>Fungi</taxon>
        <taxon>Dikarya</taxon>
        <taxon>Ascomycota</taxon>
        <taxon>Pezizomycotina</taxon>
        <taxon>Sordariomycetes</taxon>
        <taxon>Sordariomycetidae</taxon>
        <taxon>Sordariales</taxon>
        <taxon>Lasiosphaeriaceae</taxon>
        <taxon>Apodospora</taxon>
    </lineage>
</organism>
<feature type="compositionally biased region" description="Low complexity" evidence="1">
    <location>
        <begin position="171"/>
        <end position="183"/>
    </location>
</feature>
<gene>
    <name evidence="2" type="ORF">B0H66DRAFT_558035</name>
</gene>
<evidence type="ECO:0000256" key="1">
    <source>
        <dbReference type="SAM" id="MobiDB-lite"/>
    </source>
</evidence>
<sequence>MSACVRRRGRGAQAAFSLVGQPSWSSAAARTATSEDLTAADMRCVFDFFVWHGQAYVPAMTRILPADLVSEAEPRFVQGVVIRCPASINLDLEDKSRTMAGRVDHLHPINMLRGTLGVGKIGGEAGTSWMMAKMEADPARNGGRSDDDDDDNDQPHRGKRRRLATGRAALSQSDSSGSGSDVSMPAPAHTLPASEFDDQVIQRMSMVEKDCRGKITFSRPQVG</sequence>
<feature type="region of interest" description="Disordered" evidence="1">
    <location>
        <begin position="136"/>
        <end position="197"/>
    </location>
</feature>
<evidence type="ECO:0000313" key="3">
    <source>
        <dbReference type="Proteomes" id="UP001283341"/>
    </source>
</evidence>
<reference evidence="2" key="2">
    <citation type="submission" date="2023-06" db="EMBL/GenBank/DDBJ databases">
        <authorList>
            <consortium name="Lawrence Berkeley National Laboratory"/>
            <person name="Haridas S."/>
            <person name="Hensen N."/>
            <person name="Bonometti L."/>
            <person name="Westerberg I."/>
            <person name="Brannstrom I.O."/>
            <person name="Guillou S."/>
            <person name="Cros-Aarteil S."/>
            <person name="Calhoun S."/>
            <person name="Kuo A."/>
            <person name="Mondo S."/>
            <person name="Pangilinan J."/>
            <person name="Riley R."/>
            <person name="Labutti K."/>
            <person name="Andreopoulos B."/>
            <person name="Lipzen A."/>
            <person name="Chen C."/>
            <person name="Yanf M."/>
            <person name="Daum C."/>
            <person name="Ng V."/>
            <person name="Clum A."/>
            <person name="Steindorff A."/>
            <person name="Ohm R."/>
            <person name="Martin F."/>
            <person name="Silar P."/>
            <person name="Natvig D."/>
            <person name="Lalanne C."/>
            <person name="Gautier V."/>
            <person name="Ament-Velasquez S.L."/>
            <person name="Kruys A."/>
            <person name="Hutchinson M.I."/>
            <person name="Powell A.J."/>
            <person name="Barry K."/>
            <person name="Miller A.N."/>
            <person name="Grigoriev I.V."/>
            <person name="Debuchy R."/>
            <person name="Gladieux P."/>
            <person name="Thoren M.H."/>
            <person name="Johannesson H."/>
        </authorList>
    </citation>
    <scope>NUCLEOTIDE SEQUENCE</scope>
    <source>
        <strain evidence="2">CBS 118394</strain>
    </source>
</reference>
<name>A0AAE0M4F9_9PEZI</name>
<reference evidence="2" key="1">
    <citation type="journal article" date="2023" name="Mol. Phylogenet. Evol.">
        <title>Genome-scale phylogeny and comparative genomics of the fungal order Sordariales.</title>
        <authorList>
            <person name="Hensen N."/>
            <person name="Bonometti L."/>
            <person name="Westerberg I."/>
            <person name="Brannstrom I.O."/>
            <person name="Guillou S."/>
            <person name="Cros-Aarteil S."/>
            <person name="Calhoun S."/>
            <person name="Haridas S."/>
            <person name="Kuo A."/>
            <person name="Mondo S."/>
            <person name="Pangilinan J."/>
            <person name="Riley R."/>
            <person name="LaButti K."/>
            <person name="Andreopoulos B."/>
            <person name="Lipzen A."/>
            <person name="Chen C."/>
            <person name="Yan M."/>
            <person name="Daum C."/>
            <person name="Ng V."/>
            <person name="Clum A."/>
            <person name="Steindorff A."/>
            <person name="Ohm R.A."/>
            <person name="Martin F."/>
            <person name="Silar P."/>
            <person name="Natvig D.O."/>
            <person name="Lalanne C."/>
            <person name="Gautier V."/>
            <person name="Ament-Velasquez S.L."/>
            <person name="Kruys A."/>
            <person name="Hutchinson M.I."/>
            <person name="Powell A.J."/>
            <person name="Barry K."/>
            <person name="Miller A.N."/>
            <person name="Grigoriev I.V."/>
            <person name="Debuchy R."/>
            <person name="Gladieux P."/>
            <person name="Hiltunen Thoren M."/>
            <person name="Johannesson H."/>
        </authorList>
    </citation>
    <scope>NUCLEOTIDE SEQUENCE</scope>
    <source>
        <strain evidence="2">CBS 118394</strain>
    </source>
</reference>